<organism evidence="8 9">
    <name type="scientific">Candidatus Acidianus copahuensis</name>
    <dbReference type="NCBI Taxonomy" id="1160895"/>
    <lineage>
        <taxon>Archaea</taxon>
        <taxon>Thermoproteota</taxon>
        <taxon>Thermoprotei</taxon>
        <taxon>Sulfolobales</taxon>
        <taxon>Sulfolobaceae</taxon>
        <taxon>Acidianus</taxon>
    </lineage>
</organism>
<dbReference type="AlphaFoldDB" id="A0A031LUA7"/>
<dbReference type="Pfam" id="PF03458">
    <property type="entry name" value="Gly_transporter"/>
    <property type="match status" value="2"/>
</dbReference>
<dbReference type="EMBL" id="JFZT01000017">
    <property type="protein sequence ID" value="EZQ11054.1"/>
    <property type="molecule type" value="Genomic_DNA"/>
</dbReference>
<feature type="transmembrane region" description="Helical" evidence="6">
    <location>
        <begin position="20"/>
        <end position="37"/>
    </location>
</feature>
<evidence type="ECO:0000256" key="3">
    <source>
        <dbReference type="ARBA" id="ARBA00022692"/>
    </source>
</evidence>
<protein>
    <submittedName>
        <fullName evidence="8">Membrane protein</fullName>
    </submittedName>
</protein>
<feature type="transmembrane region" description="Helical" evidence="6">
    <location>
        <begin position="135"/>
        <end position="155"/>
    </location>
</feature>
<evidence type="ECO:0000256" key="6">
    <source>
        <dbReference type="SAM" id="Phobius"/>
    </source>
</evidence>
<evidence type="ECO:0000256" key="4">
    <source>
        <dbReference type="ARBA" id="ARBA00022989"/>
    </source>
</evidence>
<dbReference type="InterPro" id="IPR005115">
    <property type="entry name" value="Gly_transporter"/>
</dbReference>
<evidence type="ECO:0000259" key="7">
    <source>
        <dbReference type="Pfam" id="PF03458"/>
    </source>
</evidence>
<feature type="transmembrane region" description="Helical" evidence="6">
    <location>
        <begin position="192"/>
        <end position="210"/>
    </location>
</feature>
<evidence type="ECO:0000313" key="9">
    <source>
        <dbReference type="Proteomes" id="UP000024332"/>
    </source>
</evidence>
<keyword evidence="5 6" id="KW-0472">Membrane</keyword>
<reference evidence="8 9" key="1">
    <citation type="submission" date="2014-03" db="EMBL/GenBank/DDBJ databases">
        <title>Draft genome sequence of the novel thermoacidophilic archaea Acidianus copahuensis ALE1 strain, isolated from Copahue volcanic area in Neuquen Argentina.</title>
        <authorList>
            <person name="Urbieta M.S."/>
            <person name="Rascovan N."/>
            <person name="Castro C."/>
            <person name="Revale S."/>
            <person name="Giaveno M.A."/>
            <person name="Vazquez M.P."/>
            <person name="Donati E.R."/>
        </authorList>
    </citation>
    <scope>NUCLEOTIDE SEQUENCE [LARGE SCALE GENOMIC DNA]</scope>
    <source>
        <strain evidence="8 9">ALE1</strain>
    </source>
</reference>
<feature type="domain" description="Glycine transporter" evidence="7">
    <location>
        <begin position="110"/>
        <end position="182"/>
    </location>
</feature>
<accession>A0A031LUA7</accession>
<evidence type="ECO:0000313" key="8">
    <source>
        <dbReference type="EMBL" id="EZQ11054.1"/>
    </source>
</evidence>
<comment type="subcellular location">
    <subcellularLocation>
        <location evidence="1">Cell membrane</location>
        <topology evidence="1">Multi-pass membrane protein</topology>
    </subcellularLocation>
</comment>
<comment type="caution">
    <text evidence="8">The sequence shown here is derived from an EMBL/GenBank/DDBJ whole genome shotgun (WGS) entry which is preliminary data.</text>
</comment>
<dbReference type="PANTHER" id="PTHR30506">
    <property type="entry name" value="INNER MEMBRANE PROTEIN"/>
    <property type="match status" value="1"/>
</dbReference>
<keyword evidence="4 6" id="KW-1133">Transmembrane helix</keyword>
<dbReference type="PANTHER" id="PTHR30506:SF3">
    <property type="entry name" value="UPF0126 INNER MEMBRANE PROTEIN YADS-RELATED"/>
    <property type="match status" value="1"/>
</dbReference>
<proteinExistence type="predicted"/>
<feature type="transmembrane region" description="Helical" evidence="6">
    <location>
        <begin position="108"/>
        <end position="129"/>
    </location>
</feature>
<feature type="transmembrane region" description="Helical" evidence="6">
    <location>
        <begin position="167"/>
        <end position="186"/>
    </location>
</feature>
<keyword evidence="9" id="KW-1185">Reference proteome</keyword>
<dbReference type="Proteomes" id="UP000024332">
    <property type="component" value="Unassembled WGS sequence"/>
</dbReference>
<dbReference type="GO" id="GO:0005886">
    <property type="term" value="C:plasma membrane"/>
    <property type="evidence" value="ECO:0007669"/>
    <property type="project" value="UniProtKB-SubCell"/>
</dbReference>
<feature type="transmembrane region" description="Helical" evidence="6">
    <location>
        <begin position="79"/>
        <end position="99"/>
    </location>
</feature>
<keyword evidence="3 6" id="KW-0812">Transmembrane</keyword>
<feature type="transmembrane region" description="Helical" evidence="6">
    <location>
        <begin position="49"/>
        <end position="73"/>
    </location>
</feature>
<evidence type="ECO:0000256" key="2">
    <source>
        <dbReference type="ARBA" id="ARBA00022475"/>
    </source>
</evidence>
<evidence type="ECO:0000256" key="5">
    <source>
        <dbReference type="ARBA" id="ARBA00023136"/>
    </source>
</evidence>
<name>A0A031LUA7_9CREN</name>
<keyword evidence="2" id="KW-1003">Cell membrane</keyword>
<gene>
    <name evidence="8" type="ORF">CM19_02320</name>
</gene>
<evidence type="ECO:0000256" key="1">
    <source>
        <dbReference type="ARBA" id="ARBA00004651"/>
    </source>
</evidence>
<sequence>MKSLEERLDMVNPLVVFQPLTTLEVTNFIGIVAFSIAGSIKGIEKRMDLLGILTLGFSSSLAGGIIADILLGIHPPVNLVYIPYPTVAFLSSLFTFFLYRKITIKNPLLYADALGLGAFTASGASLAYSVDPRPLLVIIVGTVTSVGGGVLRDILANEIPLILTKEFYASASIVGSSVYFLLMLVRFPPGEASILVLFLTFLLRIIAIRFKWELPRIKSI</sequence>
<feature type="domain" description="Glycine transporter" evidence="7">
    <location>
        <begin position="25"/>
        <end position="99"/>
    </location>
</feature>